<dbReference type="PANTHER" id="PTHR12174:SF22">
    <property type="entry name" value="SIGNAL PEPTIDE PEPTIDASE-LIKE 3"/>
    <property type="match status" value="1"/>
</dbReference>
<keyword evidence="1" id="KW-0472">Membrane</keyword>
<evidence type="ECO:0000256" key="1">
    <source>
        <dbReference type="SAM" id="Phobius"/>
    </source>
</evidence>
<feature type="transmembrane region" description="Helical" evidence="1">
    <location>
        <begin position="117"/>
        <end position="139"/>
    </location>
</feature>
<accession>A0AA36AJ03</accession>
<keyword evidence="1" id="KW-1133">Transmembrane helix</keyword>
<keyword evidence="1" id="KW-0812">Transmembrane</keyword>
<name>A0AA36AJ03_OCTVU</name>
<gene>
    <name evidence="2" type="ORF">OCTVUL_1B021970</name>
</gene>
<dbReference type="InterPro" id="IPR007369">
    <property type="entry name" value="Peptidase_A22B_SPP"/>
</dbReference>
<evidence type="ECO:0000313" key="3">
    <source>
        <dbReference type="Proteomes" id="UP001162480"/>
    </source>
</evidence>
<dbReference type="GO" id="GO:0033619">
    <property type="term" value="P:membrane protein proteolysis"/>
    <property type="evidence" value="ECO:0007669"/>
    <property type="project" value="TreeGrafter"/>
</dbReference>
<dbReference type="GO" id="GO:0098553">
    <property type="term" value="C:lumenal side of endoplasmic reticulum membrane"/>
    <property type="evidence" value="ECO:0007669"/>
    <property type="project" value="TreeGrafter"/>
</dbReference>
<dbReference type="GO" id="GO:0030660">
    <property type="term" value="C:Golgi-associated vesicle membrane"/>
    <property type="evidence" value="ECO:0007669"/>
    <property type="project" value="TreeGrafter"/>
</dbReference>
<proteinExistence type="predicted"/>
<keyword evidence="3" id="KW-1185">Reference proteome</keyword>
<organism evidence="2 3">
    <name type="scientific">Octopus vulgaris</name>
    <name type="common">Common octopus</name>
    <dbReference type="NCBI Taxonomy" id="6645"/>
    <lineage>
        <taxon>Eukaryota</taxon>
        <taxon>Metazoa</taxon>
        <taxon>Spiralia</taxon>
        <taxon>Lophotrochozoa</taxon>
        <taxon>Mollusca</taxon>
        <taxon>Cephalopoda</taxon>
        <taxon>Coleoidea</taxon>
        <taxon>Octopodiformes</taxon>
        <taxon>Octopoda</taxon>
        <taxon>Incirrata</taxon>
        <taxon>Octopodidae</taxon>
        <taxon>Octopus</taxon>
    </lineage>
</organism>
<dbReference type="GO" id="GO:0006465">
    <property type="term" value="P:signal peptide processing"/>
    <property type="evidence" value="ECO:0007669"/>
    <property type="project" value="TreeGrafter"/>
</dbReference>
<feature type="transmembrane region" description="Helical" evidence="1">
    <location>
        <begin position="89"/>
        <end position="111"/>
    </location>
</feature>
<dbReference type="GO" id="GO:0098554">
    <property type="term" value="C:cytoplasmic side of endoplasmic reticulum membrane"/>
    <property type="evidence" value="ECO:0007669"/>
    <property type="project" value="TreeGrafter"/>
</dbReference>
<dbReference type="AlphaFoldDB" id="A0AA36AJ03"/>
<evidence type="ECO:0000313" key="2">
    <source>
        <dbReference type="EMBL" id="CAI9715472.1"/>
    </source>
</evidence>
<sequence>MGATDEQMAEPGAITAISVVDSSRLSTFVISILLIVYGSFRSLNLEQENREKEKDKTNYNGFSGENDGNVQTIDTCQAMFLPIAASVSLLVMFLFFDSLQMVFAICTAIVQDSSFGNIPNFCSIYLNGSDFILSLSLLFQA</sequence>
<dbReference type="GO" id="GO:0042500">
    <property type="term" value="F:aspartic endopeptidase activity, intramembrane cleaving"/>
    <property type="evidence" value="ECO:0007669"/>
    <property type="project" value="InterPro"/>
</dbReference>
<reference evidence="2" key="1">
    <citation type="submission" date="2023-08" db="EMBL/GenBank/DDBJ databases">
        <authorList>
            <person name="Alioto T."/>
            <person name="Alioto T."/>
            <person name="Gomez Garrido J."/>
        </authorList>
    </citation>
    <scope>NUCLEOTIDE SEQUENCE</scope>
</reference>
<dbReference type="Pfam" id="PF04258">
    <property type="entry name" value="Peptidase_A22B"/>
    <property type="match status" value="1"/>
</dbReference>
<dbReference type="EMBL" id="OX597814">
    <property type="protein sequence ID" value="CAI9715472.1"/>
    <property type="molecule type" value="Genomic_DNA"/>
</dbReference>
<dbReference type="Proteomes" id="UP001162480">
    <property type="component" value="Chromosome 1"/>
</dbReference>
<protein>
    <submittedName>
        <fullName evidence="2">Signal peptide peptidase-like 3</fullName>
    </submittedName>
</protein>
<dbReference type="PANTHER" id="PTHR12174">
    <property type="entry name" value="SIGNAL PEPTIDE PEPTIDASE"/>
    <property type="match status" value="1"/>
</dbReference>